<reference evidence="1" key="1">
    <citation type="submission" date="2023-08" db="EMBL/GenBank/DDBJ databases">
        <title>Complete genome sequence of Mycoplasma seminis 2200.</title>
        <authorList>
            <person name="Spergser J."/>
        </authorList>
    </citation>
    <scope>NUCLEOTIDE SEQUENCE [LARGE SCALE GENOMIC DNA]</scope>
    <source>
        <strain evidence="1">2200</strain>
    </source>
</reference>
<dbReference type="InterPro" id="IPR038087">
    <property type="entry name" value="RNAP_delta_N_dom_sf"/>
</dbReference>
<dbReference type="EMBL" id="CP132191">
    <property type="protein sequence ID" value="WLP85685.1"/>
    <property type="molecule type" value="Genomic_DNA"/>
</dbReference>
<dbReference type="RefSeq" id="WP_305938114.1">
    <property type="nucleotide sequence ID" value="NZ_CP132191.1"/>
</dbReference>
<evidence type="ECO:0000313" key="2">
    <source>
        <dbReference type="Proteomes" id="UP001237011"/>
    </source>
</evidence>
<organism evidence="1 2">
    <name type="scientific">Mycoplasma seminis</name>
    <dbReference type="NCBI Taxonomy" id="512749"/>
    <lineage>
        <taxon>Bacteria</taxon>
        <taxon>Bacillati</taxon>
        <taxon>Mycoplasmatota</taxon>
        <taxon>Mollicutes</taxon>
        <taxon>Mycoplasmataceae</taxon>
        <taxon>Mycoplasma</taxon>
    </lineage>
</organism>
<dbReference type="Proteomes" id="UP001237011">
    <property type="component" value="Chromosome"/>
</dbReference>
<dbReference type="Gene3D" id="1.10.10.1250">
    <property type="entry name" value="RNA polymerase, subunit delta, N-terminal domain"/>
    <property type="match status" value="1"/>
</dbReference>
<protein>
    <submittedName>
        <fullName evidence="1">Uncharacterized protein</fullName>
    </submittedName>
</protein>
<evidence type="ECO:0000313" key="1">
    <source>
        <dbReference type="EMBL" id="WLP85685.1"/>
    </source>
</evidence>
<name>A0ABY9HAR0_9MOLU</name>
<keyword evidence="2" id="KW-1185">Reference proteome</keyword>
<accession>A0ABY9HAR0</accession>
<proteinExistence type="predicted"/>
<sequence>MSNRTMLEIAINKVNQDPTAEFDFFEIFNEVEAELKSDWEERFVSERKPYEKVRESKMGELHRLLTVDKRFQRTANEKWQAKNI</sequence>
<dbReference type="NCBIfam" id="NF045964">
    <property type="entry name" value="RNAP_delt_plasma"/>
    <property type="match status" value="1"/>
</dbReference>
<gene>
    <name evidence="1" type="ORF">Q8852_00810</name>
</gene>